<feature type="compositionally biased region" description="Pro residues" evidence="1">
    <location>
        <begin position="11"/>
        <end position="37"/>
    </location>
</feature>
<feature type="region of interest" description="Disordered" evidence="1">
    <location>
        <begin position="1"/>
        <end position="83"/>
    </location>
</feature>
<name>A0A0A9F3H0_ARUDO</name>
<dbReference type="EMBL" id="GBRH01193240">
    <property type="protein sequence ID" value="JAE04656.1"/>
    <property type="molecule type" value="Transcribed_RNA"/>
</dbReference>
<feature type="compositionally biased region" description="Low complexity" evidence="1">
    <location>
        <begin position="1"/>
        <end position="10"/>
    </location>
</feature>
<protein>
    <submittedName>
        <fullName evidence="2">Uncharacterized protein</fullName>
    </submittedName>
</protein>
<reference evidence="2" key="1">
    <citation type="submission" date="2014-09" db="EMBL/GenBank/DDBJ databases">
        <authorList>
            <person name="Magalhaes I.L.F."/>
            <person name="Oliveira U."/>
            <person name="Santos F.R."/>
            <person name="Vidigal T.H.D.A."/>
            <person name="Brescovit A.D."/>
            <person name="Santos A.J."/>
        </authorList>
    </citation>
    <scope>NUCLEOTIDE SEQUENCE</scope>
    <source>
        <tissue evidence="2">Shoot tissue taken approximately 20 cm above the soil surface</tissue>
    </source>
</reference>
<organism evidence="2">
    <name type="scientific">Arundo donax</name>
    <name type="common">Giant reed</name>
    <name type="synonym">Donax arundinaceus</name>
    <dbReference type="NCBI Taxonomy" id="35708"/>
    <lineage>
        <taxon>Eukaryota</taxon>
        <taxon>Viridiplantae</taxon>
        <taxon>Streptophyta</taxon>
        <taxon>Embryophyta</taxon>
        <taxon>Tracheophyta</taxon>
        <taxon>Spermatophyta</taxon>
        <taxon>Magnoliopsida</taxon>
        <taxon>Liliopsida</taxon>
        <taxon>Poales</taxon>
        <taxon>Poaceae</taxon>
        <taxon>PACMAD clade</taxon>
        <taxon>Arundinoideae</taxon>
        <taxon>Arundineae</taxon>
        <taxon>Arundo</taxon>
    </lineage>
</organism>
<evidence type="ECO:0000313" key="2">
    <source>
        <dbReference type="EMBL" id="JAE04656.1"/>
    </source>
</evidence>
<proteinExistence type="predicted"/>
<dbReference type="AlphaFoldDB" id="A0A0A9F3H0"/>
<evidence type="ECO:0000256" key="1">
    <source>
        <dbReference type="SAM" id="MobiDB-lite"/>
    </source>
</evidence>
<sequence>MLPPHLLRSPIQPPPPRSRAHPPAPTLYSRAPPPPSAPRLGIVANPNGRLALRTSPTRSSWPPPDPARHVPSTNSLAACHRIP</sequence>
<reference evidence="2" key="2">
    <citation type="journal article" date="2015" name="Data Brief">
        <title>Shoot transcriptome of the giant reed, Arundo donax.</title>
        <authorList>
            <person name="Barrero R.A."/>
            <person name="Guerrero F.D."/>
            <person name="Moolhuijzen P."/>
            <person name="Goolsby J.A."/>
            <person name="Tidwell J."/>
            <person name="Bellgard S.E."/>
            <person name="Bellgard M.I."/>
        </authorList>
    </citation>
    <scope>NUCLEOTIDE SEQUENCE</scope>
    <source>
        <tissue evidence="2">Shoot tissue taken approximately 20 cm above the soil surface</tissue>
    </source>
</reference>
<accession>A0A0A9F3H0</accession>